<keyword evidence="2" id="KW-1185">Reference proteome</keyword>
<name>A0AAD7C824_9AGAR</name>
<dbReference type="AlphaFoldDB" id="A0AAD7C824"/>
<gene>
    <name evidence="1" type="ORF">FB45DRAFT_359579</name>
</gene>
<evidence type="ECO:0008006" key="3">
    <source>
        <dbReference type="Google" id="ProtNLM"/>
    </source>
</evidence>
<organism evidence="1 2">
    <name type="scientific">Roridomyces roridus</name>
    <dbReference type="NCBI Taxonomy" id="1738132"/>
    <lineage>
        <taxon>Eukaryota</taxon>
        <taxon>Fungi</taxon>
        <taxon>Dikarya</taxon>
        <taxon>Basidiomycota</taxon>
        <taxon>Agaricomycotina</taxon>
        <taxon>Agaricomycetes</taxon>
        <taxon>Agaricomycetidae</taxon>
        <taxon>Agaricales</taxon>
        <taxon>Marasmiineae</taxon>
        <taxon>Mycenaceae</taxon>
        <taxon>Roridomyces</taxon>
    </lineage>
</organism>
<reference evidence="1" key="1">
    <citation type="submission" date="2023-03" db="EMBL/GenBank/DDBJ databases">
        <title>Massive genome expansion in bonnet fungi (Mycena s.s.) driven by repeated elements and novel gene families across ecological guilds.</title>
        <authorList>
            <consortium name="Lawrence Berkeley National Laboratory"/>
            <person name="Harder C.B."/>
            <person name="Miyauchi S."/>
            <person name="Viragh M."/>
            <person name="Kuo A."/>
            <person name="Thoen E."/>
            <person name="Andreopoulos B."/>
            <person name="Lu D."/>
            <person name="Skrede I."/>
            <person name="Drula E."/>
            <person name="Henrissat B."/>
            <person name="Morin E."/>
            <person name="Kohler A."/>
            <person name="Barry K."/>
            <person name="LaButti K."/>
            <person name="Morin E."/>
            <person name="Salamov A."/>
            <person name="Lipzen A."/>
            <person name="Mereny Z."/>
            <person name="Hegedus B."/>
            <person name="Baldrian P."/>
            <person name="Stursova M."/>
            <person name="Weitz H."/>
            <person name="Taylor A."/>
            <person name="Grigoriev I.V."/>
            <person name="Nagy L.G."/>
            <person name="Martin F."/>
            <person name="Kauserud H."/>
        </authorList>
    </citation>
    <scope>NUCLEOTIDE SEQUENCE</scope>
    <source>
        <strain evidence="1">9284</strain>
    </source>
</reference>
<accession>A0AAD7C824</accession>
<proteinExistence type="predicted"/>
<dbReference type="EMBL" id="JARKIF010000004">
    <property type="protein sequence ID" value="KAJ7641574.1"/>
    <property type="molecule type" value="Genomic_DNA"/>
</dbReference>
<evidence type="ECO:0000313" key="1">
    <source>
        <dbReference type="EMBL" id="KAJ7641574.1"/>
    </source>
</evidence>
<dbReference type="Gene3D" id="3.80.10.10">
    <property type="entry name" value="Ribonuclease Inhibitor"/>
    <property type="match status" value="1"/>
</dbReference>
<comment type="caution">
    <text evidence="1">The sequence shown here is derived from an EMBL/GenBank/DDBJ whole genome shotgun (WGS) entry which is preliminary data.</text>
</comment>
<evidence type="ECO:0000313" key="2">
    <source>
        <dbReference type="Proteomes" id="UP001221142"/>
    </source>
</evidence>
<protein>
    <recommendedName>
        <fullName evidence="3">F-box domain-containing protein</fullName>
    </recommendedName>
</protein>
<dbReference type="Proteomes" id="UP001221142">
    <property type="component" value="Unassembled WGS sequence"/>
</dbReference>
<dbReference type="SUPFAM" id="SSF52047">
    <property type="entry name" value="RNI-like"/>
    <property type="match status" value="1"/>
</dbReference>
<dbReference type="InterPro" id="IPR032675">
    <property type="entry name" value="LRR_dom_sf"/>
</dbReference>
<sequence length="500" mass="56842">MSLVLPQDVWQCIATFIPESELPSLISVNLALYNIVLDTKYREVNWTMYDQSLVNSLVRLRTPSIAARVRRLHIRAWFIEFLVKRQILVAPSFMANFKRSISRHLRIRSESEDKVHAPDNVLASMTAAVHLMNGVTEYSFEWRDLSPSPDTLRFLTAARTAFGISLRKLTLHAQLEHYKSLLSTVDFDNLEELELHFDHDGQGSTELLRDAIAPFINHFTHSLWNLQLVSSSRTDFSPLFNSLGRFAHLHTLVARLTFDETHFLDPQGLLRILDTSCSTLSNVEVGYSFAAAVETNPYPRSTWPHFASSLISSQSVLRDLRSLELPALNRTRFSDTALCLQRSADTLTRLCLTNCFLKRDDFEELVQMFAHRPFDSGLYSLRVGTTYLTVDVFDLLSSRLPGLGDLNLVLATDVLTPLVHHHYDPPSAFCVSLSGRSYADWQLSNLGIWDLGFNDTATAGKDETIMMEHLAQCIPSLRTFKGRPPGNLYYRNYRCDVFSS</sequence>